<dbReference type="Pfam" id="PF04525">
    <property type="entry name" value="LOR"/>
    <property type="match status" value="1"/>
</dbReference>
<proteinExistence type="inferred from homology"/>
<evidence type="ECO:0000313" key="3">
    <source>
        <dbReference type="RefSeq" id="XP_039136767.1"/>
    </source>
</evidence>
<gene>
    <name evidence="3" type="primary">LOC120274080</name>
</gene>
<dbReference type="InterPro" id="IPR025659">
    <property type="entry name" value="Tubby-like_C"/>
</dbReference>
<evidence type="ECO:0000256" key="1">
    <source>
        <dbReference type="ARBA" id="ARBA00005437"/>
    </source>
</evidence>
<dbReference type="SUPFAM" id="SSF54518">
    <property type="entry name" value="Tubby C-terminal domain-like"/>
    <property type="match status" value="1"/>
</dbReference>
<dbReference type="Gene3D" id="2.40.160.200">
    <property type="entry name" value="LURP1-related"/>
    <property type="match status" value="1"/>
</dbReference>
<dbReference type="PANTHER" id="PTHR31087:SF85">
    <property type="entry name" value="PROTEIN LURP-ONE-RELATED 7"/>
    <property type="match status" value="1"/>
</dbReference>
<sequence length="217" mass="23857">MDSEQHSRPIVAPQYCLGHPTDLAFARKVDGVKHGKLSITDVNGNILFWFDASAWRSKRKLVDAATGIPLLSITQKFWSAHDRWNVFMGDSTNEKDLLFTVKRSSVFQLRTDLEVFLATNTNKNECDFKVKGEFHKRSSVIYKGNTSVVVAQMNKEHKVVKVPLGKHAFGVSIVENMDIAFIAGLVVVLNEFYEYEMAAVAGGASGAGTSAALAASC</sequence>
<dbReference type="InterPro" id="IPR007612">
    <property type="entry name" value="LOR"/>
</dbReference>
<organism evidence="2 3">
    <name type="scientific">Dioscorea cayennensis subsp. rotundata</name>
    <name type="common">White Guinea yam</name>
    <name type="synonym">Dioscorea rotundata</name>
    <dbReference type="NCBI Taxonomy" id="55577"/>
    <lineage>
        <taxon>Eukaryota</taxon>
        <taxon>Viridiplantae</taxon>
        <taxon>Streptophyta</taxon>
        <taxon>Embryophyta</taxon>
        <taxon>Tracheophyta</taxon>
        <taxon>Spermatophyta</taxon>
        <taxon>Magnoliopsida</taxon>
        <taxon>Liliopsida</taxon>
        <taxon>Dioscoreales</taxon>
        <taxon>Dioscoreaceae</taxon>
        <taxon>Dioscorea</taxon>
    </lineage>
</organism>
<reference evidence="3" key="1">
    <citation type="submission" date="2025-08" db="UniProtKB">
        <authorList>
            <consortium name="RefSeq"/>
        </authorList>
    </citation>
    <scope>IDENTIFICATION</scope>
</reference>
<dbReference type="RefSeq" id="XP_039136767.1">
    <property type="nucleotide sequence ID" value="XM_039280833.1"/>
</dbReference>
<evidence type="ECO:0000313" key="2">
    <source>
        <dbReference type="Proteomes" id="UP001515500"/>
    </source>
</evidence>
<name>A0AB40CDF2_DIOCR</name>
<keyword evidence="2" id="KW-1185">Reference proteome</keyword>
<dbReference type="GeneID" id="120274080"/>
<comment type="similarity">
    <text evidence="1">Belongs to the LOR family.</text>
</comment>
<dbReference type="PANTHER" id="PTHR31087">
    <property type="match status" value="1"/>
</dbReference>
<accession>A0AB40CDF2</accession>
<protein>
    <submittedName>
        <fullName evidence="3">Protein LURP-one-related 15-like</fullName>
    </submittedName>
</protein>
<dbReference type="InterPro" id="IPR038595">
    <property type="entry name" value="LOR_sf"/>
</dbReference>
<dbReference type="AlphaFoldDB" id="A0AB40CDF2"/>
<dbReference type="Proteomes" id="UP001515500">
    <property type="component" value="Chromosome 12"/>
</dbReference>